<keyword evidence="8" id="KW-0808">Transferase</keyword>
<gene>
    <name evidence="14" type="primary">mdoH</name>
    <name evidence="14" type="ORF">GCM10025759_28380</name>
</gene>
<dbReference type="Proteomes" id="UP001501083">
    <property type="component" value="Unassembled WGS sequence"/>
</dbReference>
<feature type="transmembrane region" description="Helical" evidence="12">
    <location>
        <begin position="89"/>
        <end position="115"/>
    </location>
</feature>
<comment type="pathway">
    <text evidence="2">Glycan metabolism; osmoregulated periplasmic glucan (OPG) biosynthesis.</text>
</comment>
<organism evidence="14 15">
    <name type="scientific">Lysobacter panacisoli</name>
    <dbReference type="NCBI Taxonomy" id="1255263"/>
    <lineage>
        <taxon>Bacteria</taxon>
        <taxon>Pseudomonadati</taxon>
        <taxon>Pseudomonadota</taxon>
        <taxon>Gammaproteobacteria</taxon>
        <taxon>Lysobacterales</taxon>
        <taxon>Lysobacteraceae</taxon>
        <taxon>Lysobacter</taxon>
    </lineage>
</organism>
<keyword evidence="10 12" id="KW-1133">Transmembrane helix</keyword>
<evidence type="ECO:0000256" key="10">
    <source>
        <dbReference type="ARBA" id="ARBA00022989"/>
    </source>
</evidence>
<dbReference type="InterPro" id="IPR050321">
    <property type="entry name" value="Glycosyltr_2/OpgH_subfam"/>
</dbReference>
<comment type="similarity">
    <text evidence="3">Belongs to the glycosyltransferase 2 family. OpgH subfamily.</text>
</comment>
<protein>
    <recommendedName>
        <fullName evidence="4">Glucans biosynthesis glucosyltransferase H</fullName>
    </recommendedName>
</protein>
<dbReference type="NCBIfam" id="NF003962">
    <property type="entry name" value="PRK05454.2-5"/>
    <property type="match status" value="1"/>
</dbReference>
<comment type="caution">
    <text evidence="14">The sequence shown here is derived from an EMBL/GenBank/DDBJ whole genome shotgun (WGS) entry which is preliminary data.</text>
</comment>
<evidence type="ECO:0000313" key="15">
    <source>
        <dbReference type="Proteomes" id="UP001501083"/>
    </source>
</evidence>
<dbReference type="InterPro" id="IPR001173">
    <property type="entry name" value="Glyco_trans_2-like"/>
</dbReference>
<feature type="transmembrane region" description="Helical" evidence="12">
    <location>
        <begin position="414"/>
        <end position="433"/>
    </location>
</feature>
<feature type="transmembrane region" description="Helical" evidence="12">
    <location>
        <begin position="461"/>
        <end position="485"/>
    </location>
</feature>
<evidence type="ECO:0000313" key="14">
    <source>
        <dbReference type="EMBL" id="GAA5079815.1"/>
    </source>
</evidence>
<dbReference type="NCBIfam" id="NF003958">
    <property type="entry name" value="PRK05454.2-1"/>
    <property type="match status" value="1"/>
</dbReference>
<dbReference type="PANTHER" id="PTHR43867">
    <property type="entry name" value="CELLULOSE SYNTHASE CATALYTIC SUBUNIT A [UDP-FORMING]"/>
    <property type="match status" value="1"/>
</dbReference>
<accession>A0ABP9LJG3</accession>
<evidence type="ECO:0000256" key="11">
    <source>
        <dbReference type="ARBA" id="ARBA00023136"/>
    </source>
</evidence>
<keyword evidence="9 12" id="KW-0812">Transmembrane</keyword>
<dbReference type="CDD" id="cd04191">
    <property type="entry name" value="Glucan_BSP_MdoH"/>
    <property type="match status" value="1"/>
</dbReference>
<feature type="transmembrane region" description="Helical" evidence="12">
    <location>
        <begin position="56"/>
        <end position="77"/>
    </location>
</feature>
<evidence type="ECO:0000256" key="8">
    <source>
        <dbReference type="ARBA" id="ARBA00022679"/>
    </source>
</evidence>
<reference evidence="15" key="1">
    <citation type="journal article" date="2019" name="Int. J. Syst. Evol. Microbiol.">
        <title>The Global Catalogue of Microorganisms (GCM) 10K type strain sequencing project: providing services to taxonomists for standard genome sequencing and annotation.</title>
        <authorList>
            <consortium name="The Broad Institute Genomics Platform"/>
            <consortium name="The Broad Institute Genome Sequencing Center for Infectious Disease"/>
            <person name="Wu L."/>
            <person name="Ma J."/>
        </authorList>
    </citation>
    <scope>NUCLEOTIDE SEQUENCE [LARGE SCALE GENOMIC DNA]</scope>
    <source>
        <strain evidence="15">JCM 19212</strain>
    </source>
</reference>
<sequence>MTDVRTVSDIGPAMGSPTPWLPAEVPLDMPVQTLREGALRNPKLPTTPRAMAMRRLVVIGGAALLTLIATYQIWWVLRGGGTDLLEGLLLVLFIGLFAWIAQAFVSSLAGFVLIVGGHRARLGLNDDAPLPLLKSRTALLMPTYNEDPERLLAGLQAIFESVQATGQLSSFDFFVLSDTTRPAIQADEERAFLALRERLGHHAHLFYRHRKDNHERKAGNIAEWVRRFGGAYPQMLILDADSLMTGDTIVRLADAMDRHPDVALVQTLPMIVNGNTLFARMQQFAGRVYGPVIAHGIAWWHGSESNYWGHNAIIRTRAFAEQGGLPELLGPKPFRGTVLSHDFVEAALLRRGGWALHMVPNLGGSYEEGPPSLTDMLTRDRRWCQGNLQHSAVLPAKGLHWVSRWHLMMGIGHYFTSPMWAMLMLVGLAIPLFKAGLGLDMLTLPGFSPGAYWREQDPERFIWVFFLTMSVLLAPKFMGYLTLFFDRDTRRGCGGAIRAFLSMVLETLLAALMAPVTMYVQSRGVAEVLAGKDSGWDAQRRDDGTLPLSGLVRSYGGVTVLGVLAGAMAYYISPSLAAWMAPVILGLLLSIPIVAFTSARGPGLLLRRWKMFSIPEEHTPPGVLVRAAELRAKVHADQIARS</sequence>
<dbReference type="Gene3D" id="3.90.550.10">
    <property type="entry name" value="Spore Coat Polysaccharide Biosynthesis Protein SpsA, Chain A"/>
    <property type="match status" value="1"/>
</dbReference>
<keyword evidence="15" id="KW-1185">Reference proteome</keyword>
<keyword evidence="7" id="KW-0328">Glycosyltransferase</keyword>
<keyword evidence="11 12" id="KW-0472">Membrane</keyword>
<feature type="transmembrane region" description="Helical" evidence="12">
    <location>
        <begin position="554"/>
        <end position="572"/>
    </location>
</feature>
<evidence type="ECO:0000256" key="3">
    <source>
        <dbReference type="ARBA" id="ARBA00009337"/>
    </source>
</evidence>
<evidence type="ECO:0000256" key="6">
    <source>
        <dbReference type="ARBA" id="ARBA00022519"/>
    </source>
</evidence>
<dbReference type="NCBIfam" id="NF003956">
    <property type="entry name" value="PRK05454.1-3"/>
    <property type="match status" value="1"/>
</dbReference>
<evidence type="ECO:0000256" key="2">
    <source>
        <dbReference type="ARBA" id="ARBA00005001"/>
    </source>
</evidence>
<evidence type="ECO:0000256" key="1">
    <source>
        <dbReference type="ARBA" id="ARBA00004429"/>
    </source>
</evidence>
<evidence type="ECO:0000256" key="7">
    <source>
        <dbReference type="ARBA" id="ARBA00022676"/>
    </source>
</evidence>
<evidence type="ECO:0000256" key="9">
    <source>
        <dbReference type="ARBA" id="ARBA00022692"/>
    </source>
</evidence>
<keyword evidence="6" id="KW-0997">Cell inner membrane</keyword>
<evidence type="ECO:0000256" key="12">
    <source>
        <dbReference type="SAM" id="Phobius"/>
    </source>
</evidence>
<dbReference type="EMBL" id="BAABKY010000004">
    <property type="protein sequence ID" value="GAA5079815.1"/>
    <property type="molecule type" value="Genomic_DNA"/>
</dbReference>
<evidence type="ECO:0000259" key="13">
    <source>
        <dbReference type="Pfam" id="PF13632"/>
    </source>
</evidence>
<evidence type="ECO:0000256" key="4">
    <source>
        <dbReference type="ARBA" id="ARBA00020585"/>
    </source>
</evidence>
<dbReference type="InterPro" id="IPR029044">
    <property type="entry name" value="Nucleotide-diphossugar_trans"/>
</dbReference>
<proteinExistence type="inferred from homology"/>
<feature type="domain" description="Glycosyltransferase 2-like" evidence="13">
    <location>
        <begin position="236"/>
        <end position="429"/>
    </location>
</feature>
<keyword evidence="5" id="KW-1003">Cell membrane</keyword>
<dbReference type="Pfam" id="PF13632">
    <property type="entry name" value="Glyco_trans_2_3"/>
    <property type="match status" value="1"/>
</dbReference>
<dbReference type="PANTHER" id="PTHR43867:SF5">
    <property type="entry name" value="GLUCANS BIOSYNTHESIS GLUCOSYLTRANSFERASE H"/>
    <property type="match status" value="1"/>
</dbReference>
<comment type="subcellular location">
    <subcellularLocation>
        <location evidence="1">Cell inner membrane</location>
        <topology evidence="1">Multi-pass membrane protein</topology>
    </subcellularLocation>
</comment>
<feature type="transmembrane region" description="Helical" evidence="12">
    <location>
        <begin position="579"/>
        <end position="599"/>
    </location>
</feature>
<name>A0ABP9LJG3_9GAMM</name>
<dbReference type="SUPFAM" id="SSF53448">
    <property type="entry name" value="Nucleotide-diphospho-sugar transferases"/>
    <property type="match status" value="1"/>
</dbReference>
<evidence type="ECO:0000256" key="5">
    <source>
        <dbReference type="ARBA" id="ARBA00022475"/>
    </source>
</evidence>